<dbReference type="OrthoDB" id="407887at2759"/>
<keyword evidence="5" id="KW-1185">Reference proteome</keyword>
<dbReference type="SUPFAM" id="SSF52087">
    <property type="entry name" value="CRAL/TRIO domain"/>
    <property type="match status" value="1"/>
</dbReference>
<feature type="region of interest" description="Disordered" evidence="1">
    <location>
        <begin position="46"/>
        <end position="72"/>
    </location>
</feature>
<dbReference type="SMART" id="SM00516">
    <property type="entry name" value="SEC14"/>
    <property type="match status" value="1"/>
</dbReference>
<dbReference type="SUPFAM" id="SSF46938">
    <property type="entry name" value="CRAL/TRIO N-terminal domain"/>
    <property type="match status" value="1"/>
</dbReference>
<dbReference type="InterPro" id="IPR036273">
    <property type="entry name" value="CRAL/TRIO_N_dom_sf"/>
</dbReference>
<feature type="transmembrane region" description="Helical" evidence="2">
    <location>
        <begin position="12"/>
        <end position="36"/>
    </location>
</feature>
<evidence type="ECO:0000256" key="1">
    <source>
        <dbReference type="SAM" id="MobiDB-lite"/>
    </source>
</evidence>
<dbReference type="InterPro" id="IPR051064">
    <property type="entry name" value="SEC14/CRAL-TRIO_domain"/>
</dbReference>
<evidence type="ECO:0000259" key="3">
    <source>
        <dbReference type="PROSITE" id="PS50191"/>
    </source>
</evidence>
<organism evidence="4 5">
    <name type="scientific">Symbiodinium pilosum</name>
    <name type="common">Dinoflagellate</name>
    <dbReference type="NCBI Taxonomy" id="2952"/>
    <lineage>
        <taxon>Eukaryota</taxon>
        <taxon>Sar</taxon>
        <taxon>Alveolata</taxon>
        <taxon>Dinophyceae</taxon>
        <taxon>Suessiales</taxon>
        <taxon>Symbiodiniaceae</taxon>
        <taxon>Symbiodinium</taxon>
    </lineage>
</organism>
<sequence>MASQYETAVTTVFGYLVPLLLLWGVWQLAQILFGHLGSSSRSQKKAQDFDANANGGGIAAPRGPAARVNPSTESEDWLGFFSCCTCGRPEEPAVESDGTEGGVIELKYGLPRSKLYSTSFAPVNEDLDALLRSVLRGAPTTSTRRALLELRHLAEDLPASGWVQPRDPRVLLRFLLARNCNVQQALDMIQSTIEWRSQNSAADVLPRWDKVPFEAADRYWKCQGVMGFDFDGDPVIWERVGASHVPTLTQTSDEYVARHTIYSSECLMAYLECLRQQRRKEGKHDGFHFTLVLDLAGLNLSHLDRRGLALFKLVTRIQADRYPEILKRIIAVRAPWVFPAVWRIVRTFLDKGTADKVQIVRGDETEQTILKYIPHETVPKALGGTKSSGDDDYCSDVIAPGGPIPQWVLRRFMM</sequence>
<dbReference type="AlphaFoldDB" id="A0A812WAS7"/>
<dbReference type="GO" id="GO:0005737">
    <property type="term" value="C:cytoplasm"/>
    <property type="evidence" value="ECO:0007669"/>
    <property type="project" value="TreeGrafter"/>
</dbReference>
<dbReference type="Gene3D" id="3.40.525.10">
    <property type="entry name" value="CRAL-TRIO lipid binding domain"/>
    <property type="match status" value="1"/>
</dbReference>
<dbReference type="InterPro" id="IPR036865">
    <property type="entry name" value="CRAL-TRIO_dom_sf"/>
</dbReference>
<protein>
    <submittedName>
        <fullName evidence="4">SEC14L2 protein</fullName>
    </submittedName>
</protein>
<dbReference type="CDD" id="cd00170">
    <property type="entry name" value="SEC14"/>
    <property type="match status" value="1"/>
</dbReference>
<dbReference type="PANTHER" id="PTHR23324:SF83">
    <property type="entry name" value="SEC14-LIKE PROTEIN 2"/>
    <property type="match status" value="1"/>
</dbReference>
<keyword evidence="2" id="KW-1133">Transmembrane helix</keyword>
<keyword evidence="2" id="KW-0472">Membrane</keyword>
<evidence type="ECO:0000256" key="2">
    <source>
        <dbReference type="SAM" id="Phobius"/>
    </source>
</evidence>
<feature type="domain" description="CRAL-TRIO" evidence="3">
    <location>
        <begin position="223"/>
        <end position="390"/>
    </location>
</feature>
<name>A0A812WAS7_SYMPI</name>
<dbReference type="PANTHER" id="PTHR23324">
    <property type="entry name" value="SEC14 RELATED PROTEIN"/>
    <property type="match status" value="1"/>
</dbReference>
<dbReference type="InterPro" id="IPR001251">
    <property type="entry name" value="CRAL-TRIO_dom"/>
</dbReference>
<evidence type="ECO:0000313" key="5">
    <source>
        <dbReference type="Proteomes" id="UP000649617"/>
    </source>
</evidence>
<dbReference type="Proteomes" id="UP000649617">
    <property type="component" value="Unassembled WGS sequence"/>
</dbReference>
<evidence type="ECO:0000313" key="4">
    <source>
        <dbReference type="EMBL" id="CAE7665355.1"/>
    </source>
</evidence>
<keyword evidence="2" id="KW-0812">Transmembrane</keyword>
<dbReference type="EMBL" id="CAJNIZ010043652">
    <property type="protein sequence ID" value="CAE7665355.1"/>
    <property type="molecule type" value="Genomic_DNA"/>
</dbReference>
<reference evidence="4" key="1">
    <citation type="submission" date="2021-02" db="EMBL/GenBank/DDBJ databases">
        <authorList>
            <person name="Dougan E. K."/>
            <person name="Rhodes N."/>
            <person name="Thang M."/>
            <person name="Chan C."/>
        </authorList>
    </citation>
    <scope>NUCLEOTIDE SEQUENCE</scope>
</reference>
<gene>
    <name evidence="4" type="primary">SEC14L2</name>
    <name evidence="4" type="ORF">SPIL2461_LOCUS18190</name>
</gene>
<dbReference type="PROSITE" id="PS50191">
    <property type="entry name" value="CRAL_TRIO"/>
    <property type="match status" value="1"/>
</dbReference>
<dbReference type="Pfam" id="PF00650">
    <property type="entry name" value="CRAL_TRIO"/>
    <property type="match status" value="1"/>
</dbReference>
<comment type="caution">
    <text evidence="4">The sequence shown here is derived from an EMBL/GenBank/DDBJ whole genome shotgun (WGS) entry which is preliminary data.</text>
</comment>
<proteinExistence type="predicted"/>
<accession>A0A812WAS7</accession>